<dbReference type="RefSeq" id="WP_015779551.1">
    <property type="nucleotide sequence ID" value="NC_013169.1"/>
</dbReference>
<gene>
    <name evidence="1" type="ordered locus">Ksed_15910</name>
</gene>
<dbReference type="HOGENOM" id="CLU_2180406_0_0_11"/>
<evidence type="ECO:0000313" key="2">
    <source>
        <dbReference type="Proteomes" id="UP000006666"/>
    </source>
</evidence>
<proteinExistence type="predicted"/>
<dbReference type="EMBL" id="CP001686">
    <property type="protein sequence ID" value="ACV06606.1"/>
    <property type="molecule type" value="Genomic_DNA"/>
</dbReference>
<keyword evidence="2" id="KW-1185">Reference proteome</keyword>
<accession>C7NI99</accession>
<protein>
    <submittedName>
        <fullName evidence="1">Uncharacterized protein</fullName>
    </submittedName>
</protein>
<sequence>MHGDQIRVRDYISDVNKTDDRGAQGHINFSAHKKHSSVGGQSISCGTGWWKHDEWSSPVFTGYGTEMWPTSGVASNGNSMRAAVKICRDRPWYHGGDVCSAPRHGGFNS</sequence>
<dbReference type="AlphaFoldDB" id="C7NI99"/>
<dbReference type="STRING" id="478801.Ksed_15910"/>
<evidence type="ECO:0000313" key="1">
    <source>
        <dbReference type="EMBL" id="ACV06606.1"/>
    </source>
</evidence>
<reference evidence="1 2" key="1">
    <citation type="journal article" date="2009" name="Stand. Genomic Sci.">
        <title>Complete genome sequence of Kytococcus sedentarius type strain (541).</title>
        <authorList>
            <person name="Sims D."/>
            <person name="Brettin T."/>
            <person name="Detter J.C."/>
            <person name="Han C."/>
            <person name="Lapidus A."/>
            <person name="Copeland A."/>
            <person name="Glavina Del Rio T."/>
            <person name="Nolan M."/>
            <person name="Chen F."/>
            <person name="Lucas S."/>
            <person name="Tice H."/>
            <person name="Cheng J.F."/>
            <person name="Bruce D."/>
            <person name="Goodwin L."/>
            <person name="Pitluck S."/>
            <person name="Ovchinnikova G."/>
            <person name="Pati A."/>
            <person name="Ivanova N."/>
            <person name="Mavrommatis K."/>
            <person name="Chen A."/>
            <person name="Palaniappan K."/>
            <person name="D'haeseleer P."/>
            <person name="Chain P."/>
            <person name="Bristow J."/>
            <person name="Eisen J.A."/>
            <person name="Markowitz V."/>
            <person name="Hugenholtz P."/>
            <person name="Schneider S."/>
            <person name="Goker M."/>
            <person name="Pukall R."/>
            <person name="Kyrpides N.C."/>
            <person name="Klenk H.P."/>
        </authorList>
    </citation>
    <scope>NUCLEOTIDE SEQUENCE [LARGE SCALE GENOMIC DNA]</scope>
    <source>
        <strain evidence="2">ATCC 14392 / DSM 20547 / JCM 11482 / CCUG 33030 / NBRC 15357 / NCTC 11040 / CCM 314 / 541</strain>
    </source>
</reference>
<organism evidence="1 2">
    <name type="scientific">Kytococcus sedentarius (strain ATCC 14392 / DSM 20547 / JCM 11482 / CCUG 33030 / NBRC 15357 / NCTC 11040 / CCM 314 / 541)</name>
    <name type="common">Micrococcus sedentarius</name>
    <dbReference type="NCBI Taxonomy" id="478801"/>
    <lineage>
        <taxon>Bacteria</taxon>
        <taxon>Bacillati</taxon>
        <taxon>Actinomycetota</taxon>
        <taxon>Actinomycetes</taxon>
        <taxon>Micrococcales</taxon>
        <taxon>Kytococcaceae</taxon>
        <taxon>Kytococcus</taxon>
    </lineage>
</organism>
<dbReference type="Proteomes" id="UP000006666">
    <property type="component" value="Chromosome"/>
</dbReference>
<dbReference type="KEGG" id="kse:Ksed_15910"/>
<name>C7NI99_KYTSD</name>